<dbReference type="GO" id="GO:0005886">
    <property type="term" value="C:plasma membrane"/>
    <property type="evidence" value="ECO:0007669"/>
    <property type="project" value="UniProtKB-SubCell"/>
</dbReference>
<dbReference type="InterPro" id="IPR033121">
    <property type="entry name" value="PEPTIDASE_A1"/>
</dbReference>
<evidence type="ECO:0000256" key="10">
    <source>
        <dbReference type="PIRSR" id="PIRSR601461-1"/>
    </source>
</evidence>
<evidence type="ECO:0000256" key="7">
    <source>
        <dbReference type="ARBA" id="ARBA00023136"/>
    </source>
</evidence>
<dbReference type="PROSITE" id="PS51767">
    <property type="entry name" value="PEPTIDASE_A1"/>
    <property type="match status" value="1"/>
</dbReference>
<dbReference type="FunFam" id="2.40.70.10:FF:000008">
    <property type="entry name" value="Cathepsin D"/>
    <property type="match status" value="1"/>
</dbReference>
<keyword evidence="17" id="KW-1185">Reference proteome</keyword>
<evidence type="ECO:0000256" key="5">
    <source>
        <dbReference type="ARBA" id="ARBA00022750"/>
    </source>
</evidence>
<keyword evidence="5 12" id="KW-0064">Aspartyl protease</keyword>
<evidence type="ECO:0000313" key="17">
    <source>
        <dbReference type="Proteomes" id="UP001175228"/>
    </source>
</evidence>
<dbReference type="GO" id="GO:0006508">
    <property type="term" value="P:proteolysis"/>
    <property type="evidence" value="ECO:0007669"/>
    <property type="project" value="UniProtKB-KW"/>
</dbReference>
<comment type="caution">
    <text evidence="16">The sequence shown here is derived from an EMBL/GenBank/DDBJ whole genome shotgun (WGS) entry which is preliminary data.</text>
</comment>
<dbReference type="PANTHER" id="PTHR47966:SF75">
    <property type="entry name" value="ENDOPEPTIDASE (CTSD), PUTATIVE (AFU_ORTHOLOGUE AFUA_4G07040)-RELATED"/>
    <property type="match status" value="1"/>
</dbReference>
<keyword evidence="11" id="KW-1015">Disulfide bond</keyword>
<organism evidence="16 17">
    <name type="scientific">Armillaria luteobubalina</name>
    <dbReference type="NCBI Taxonomy" id="153913"/>
    <lineage>
        <taxon>Eukaryota</taxon>
        <taxon>Fungi</taxon>
        <taxon>Dikarya</taxon>
        <taxon>Basidiomycota</taxon>
        <taxon>Agaricomycotina</taxon>
        <taxon>Agaricomycetes</taxon>
        <taxon>Agaricomycetidae</taxon>
        <taxon>Agaricales</taxon>
        <taxon>Marasmiineae</taxon>
        <taxon>Physalacriaceae</taxon>
        <taxon>Armillaria</taxon>
    </lineage>
</organism>
<feature type="active site" evidence="10">
    <location>
        <position position="407"/>
    </location>
</feature>
<protein>
    <submittedName>
        <fullName evidence="16">Acid protease</fullName>
    </submittedName>
</protein>
<dbReference type="Gene3D" id="2.40.70.10">
    <property type="entry name" value="Acid Proteases"/>
    <property type="match status" value="2"/>
</dbReference>
<dbReference type="PANTHER" id="PTHR47966">
    <property type="entry name" value="BETA-SITE APP-CLEAVING ENZYME, ISOFORM A-RELATED"/>
    <property type="match status" value="1"/>
</dbReference>
<keyword evidence="14" id="KW-0732">Signal</keyword>
<feature type="compositionally biased region" description="Low complexity" evidence="13">
    <location>
        <begin position="134"/>
        <end position="173"/>
    </location>
</feature>
<evidence type="ECO:0000256" key="8">
    <source>
        <dbReference type="ARBA" id="ARBA00023180"/>
    </source>
</evidence>
<evidence type="ECO:0000256" key="13">
    <source>
        <dbReference type="SAM" id="MobiDB-lite"/>
    </source>
</evidence>
<feature type="active site" evidence="10">
    <location>
        <position position="217"/>
    </location>
</feature>
<dbReference type="Pfam" id="PF00026">
    <property type="entry name" value="Asp"/>
    <property type="match status" value="1"/>
</dbReference>
<keyword evidence="7" id="KW-0472">Membrane</keyword>
<proteinExistence type="inferred from homology"/>
<feature type="disulfide bond" evidence="11">
    <location>
        <begin position="230"/>
        <end position="238"/>
    </location>
</feature>
<evidence type="ECO:0000256" key="11">
    <source>
        <dbReference type="PIRSR" id="PIRSR601461-2"/>
    </source>
</evidence>
<evidence type="ECO:0000256" key="9">
    <source>
        <dbReference type="ARBA" id="ARBA00023288"/>
    </source>
</evidence>
<keyword evidence="3" id="KW-1003">Cell membrane</keyword>
<keyword evidence="6 12" id="KW-0378">Hydrolase</keyword>
<feature type="signal peptide" evidence="14">
    <location>
        <begin position="1"/>
        <end position="25"/>
    </location>
</feature>
<dbReference type="GO" id="GO:0004190">
    <property type="term" value="F:aspartic-type endopeptidase activity"/>
    <property type="evidence" value="ECO:0007669"/>
    <property type="project" value="UniProtKB-KW"/>
</dbReference>
<dbReference type="SUPFAM" id="SSF50630">
    <property type="entry name" value="Acid proteases"/>
    <property type="match status" value="1"/>
</dbReference>
<keyword evidence="9" id="KW-0449">Lipoprotein</keyword>
<comment type="subcellular location">
    <subcellularLocation>
        <location evidence="1">Cell membrane</location>
    </subcellularLocation>
</comment>
<feature type="domain" description="Peptidase A1" evidence="15">
    <location>
        <begin position="199"/>
        <end position="517"/>
    </location>
</feature>
<dbReference type="CDD" id="cd05471">
    <property type="entry name" value="pepsin_like"/>
    <property type="match status" value="1"/>
</dbReference>
<evidence type="ECO:0000259" key="15">
    <source>
        <dbReference type="PROSITE" id="PS51767"/>
    </source>
</evidence>
<reference evidence="16" key="1">
    <citation type="submission" date="2023-06" db="EMBL/GenBank/DDBJ databases">
        <authorList>
            <consortium name="Lawrence Berkeley National Laboratory"/>
            <person name="Ahrendt S."/>
            <person name="Sahu N."/>
            <person name="Indic B."/>
            <person name="Wong-Bajracharya J."/>
            <person name="Merenyi Z."/>
            <person name="Ke H.-M."/>
            <person name="Monk M."/>
            <person name="Kocsube S."/>
            <person name="Drula E."/>
            <person name="Lipzen A."/>
            <person name="Balint B."/>
            <person name="Henrissat B."/>
            <person name="Andreopoulos B."/>
            <person name="Martin F.M."/>
            <person name="Harder C.B."/>
            <person name="Rigling D."/>
            <person name="Ford K.L."/>
            <person name="Foster G.D."/>
            <person name="Pangilinan J."/>
            <person name="Papanicolaou A."/>
            <person name="Barry K."/>
            <person name="LaButti K."/>
            <person name="Viragh M."/>
            <person name="Koriabine M."/>
            <person name="Yan M."/>
            <person name="Riley R."/>
            <person name="Champramary S."/>
            <person name="Plett K.L."/>
            <person name="Tsai I.J."/>
            <person name="Slot J."/>
            <person name="Sipos G."/>
            <person name="Plett J."/>
            <person name="Nagy L.G."/>
            <person name="Grigoriev I.V."/>
        </authorList>
    </citation>
    <scope>NUCLEOTIDE SEQUENCE</scope>
    <source>
        <strain evidence="16">HWK02</strain>
    </source>
</reference>
<evidence type="ECO:0000256" key="3">
    <source>
        <dbReference type="ARBA" id="ARBA00022475"/>
    </source>
</evidence>
<evidence type="ECO:0000256" key="14">
    <source>
        <dbReference type="SAM" id="SignalP"/>
    </source>
</evidence>
<dbReference type="EMBL" id="JAUEPU010000018">
    <property type="protein sequence ID" value="KAK0495381.1"/>
    <property type="molecule type" value="Genomic_DNA"/>
</dbReference>
<dbReference type="AlphaFoldDB" id="A0AA39Q4V2"/>
<comment type="similarity">
    <text evidence="2 12">Belongs to the peptidase A1 family.</text>
</comment>
<dbReference type="Proteomes" id="UP001175228">
    <property type="component" value="Unassembled WGS sequence"/>
</dbReference>
<sequence length="520" mass="54292">MNLSLSFYALLAGVLLALSAQDADAHPVVKRSGSVTLPLRRIQQRTDLHPQILHQQNINRALRRLARMTGRQAPSDAELRRNLEKRVASLENDPVYKRYHKYTPPGNSKRFNRDGVSGSRVNAVVSRKHNHNQGNNNGATTSTSTGAGNSTASTTTTGTNVTSTASSASDAASSDVTVANTPTTANSLGLDIESDDVGYLATIQMGTPPQDFLLLMDSGSADTWVGGENCQSTGGGDCGNHNFLGSTSSSSFKDQSTQFQVTYGTGAVQGDIVQDNVVVAGLSLDAHTFGVATTETVDFSSDSTPFDGLMGLAQSTLSNQGVLTPVESLAKAGLINDAITSFKISRLADNLNDGEVTFGALDTSKFDSSTLVTVDNQSQDGFWEGAMDSITVDGTDTGLSGRTAILDTGTTLIIAPQSDATAVHKLISGAQSAGQGSFTIPCTSNASVALTFGGQEFTIDTRDLAFTPVDANDPTGDCVSGISSGNVGTATEWLVGDVFLKNAYFSVDVTKNSVSLAKLV</sequence>
<dbReference type="InterPro" id="IPR034164">
    <property type="entry name" value="Pepsin-like_dom"/>
</dbReference>
<dbReference type="PROSITE" id="PS00141">
    <property type="entry name" value="ASP_PROTEASE"/>
    <property type="match status" value="1"/>
</dbReference>
<dbReference type="InterPro" id="IPR001969">
    <property type="entry name" value="Aspartic_peptidase_AS"/>
</dbReference>
<evidence type="ECO:0000256" key="4">
    <source>
        <dbReference type="ARBA" id="ARBA00022670"/>
    </source>
</evidence>
<evidence type="ECO:0000256" key="2">
    <source>
        <dbReference type="ARBA" id="ARBA00007447"/>
    </source>
</evidence>
<evidence type="ECO:0000313" key="16">
    <source>
        <dbReference type="EMBL" id="KAK0495381.1"/>
    </source>
</evidence>
<gene>
    <name evidence="16" type="ORF">EDD18DRAFT_1171945</name>
</gene>
<evidence type="ECO:0000256" key="6">
    <source>
        <dbReference type="ARBA" id="ARBA00022801"/>
    </source>
</evidence>
<evidence type="ECO:0000256" key="1">
    <source>
        <dbReference type="ARBA" id="ARBA00004236"/>
    </source>
</evidence>
<feature type="disulfide bond" evidence="11">
    <location>
        <begin position="442"/>
        <end position="478"/>
    </location>
</feature>
<dbReference type="FunFam" id="2.40.70.10:FF:000060">
    <property type="entry name" value="Aspartic-type endopeptidase ctsD"/>
    <property type="match status" value="1"/>
</dbReference>
<keyword evidence="4 12" id="KW-0645">Protease</keyword>
<accession>A0AA39Q4V2</accession>
<dbReference type="InterPro" id="IPR021109">
    <property type="entry name" value="Peptidase_aspartic_dom_sf"/>
</dbReference>
<feature type="chain" id="PRO_5041323459" evidence="14">
    <location>
        <begin position="26"/>
        <end position="520"/>
    </location>
</feature>
<feature type="region of interest" description="Disordered" evidence="13">
    <location>
        <begin position="97"/>
        <end position="173"/>
    </location>
</feature>
<dbReference type="InterPro" id="IPR001461">
    <property type="entry name" value="Aspartic_peptidase_A1"/>
</dbReference>
<name>A0AA39Q4V2_9AGAR</name>
<keyword evidence="8" id="KW-0325">Glycoprotein</keyword>
<evidence type="ECO:0000256" key="12">
    <source>
        <dbReference type="RuleBase" id="RU000454"/>
    </source>
</evidence>
<dbReference type="PRINTS" id="PR00792">
    <property type="entry name" value="PEPSIN"/>
</dbReference>